<evidence type="ECO:0000313" key="4">
    <source>
        <dbReference type="Proteomes" id="UP000607653"/>
    </source>
</evidence>
<proteinExistence type="predicted"/>
<dbReference type="EMBL" id="DUZY01000001">
    <property type="protein sequence ID" value="DAD25002.1"/>
    <property type="molecule type" value="Genomic_DNA"/>
</dbReference>
<dbReference type="AlphaFoldDB" id="A0A822XYB3"/>
<dbReference type="Proteomes" id="UP000607653">
    <property type="component" value="Unassembled WGS sequence"/>
</dbReference>
<sequence length="88" mass="9814">MSSPQNILKFTLLVASILLLEQHYVVLGRELEWHTPVMPKSSFSKPRPAPANAGFSFNRHKQEETDAFRPTAPGHSPGMGHEAPPKRL</sequence>
<evidence type="ECO:0000256" key="1">
    <source>
        <dbReference type="SAM" id="MobiDB-lite"/>
    </source>
</evidence>
<reference evidence="3 4" key="1">
    <citation type="journal article" date="2020" name="Mol. Biol. Evol.">
        <title>Distinct Expression and Methylation Patterns for Genes with Different Fates following a Single Whole-Genome Duplication in Flowering Plants.</title>
        <authorList>
            <person name="Shi T."/>
            <person name="Rahmani R.S."/>
            <person name="Gugger P.F."/>
            <person name="Wang M."/>
            <person name="Li H."/>
            <person name="Zhang Y."/>
            <person name="Li Z."/>
            <person name="Wang Q."/>
            <person name="Van de Peer Y."/>
            <person name="Marchal K."/>
            <person name="Chen J."/>
        </authorList>
    </citation>
    <scope>NUCLEOTIDE SEQUENCE [LARGE SCALE GENOMIC DNA]</scope>
    <source>
        <tissue evidence="3">Leaf</tissue>
    </source>
</reference>
<protein>
    <submittedName>
        <fullName evidence="3">Uncharacterized protein</fullName>
    </submittedName>
</protein>
<accession>A0A822XYB3</accession>
<gene>
    <name evidence="3" type="ORF">HUJ06_026466</name>
</gene>
<organism evidence="3 4">
    <name type="scientific">Nelumbo nucifera</name>
    <name type="common">Sacred lotus</name>
    <dbReference type="NCBI Taxonomy" id="4432"/>
    <lineage>
        <taxon>Eukaryota</taxon>
        <taxon>Viridiplantae</taxon>
        <taxon>Streptophyta</taxon>
        <taxon>Embryophyta</taxon>
        <taxon>Tracheophyta</taxon>
        <taxon>Spermatophyta</taxon>
        <taxon>Magnoliopsida</taxon>
        <taxon>Proteales</taxon>
        <taxon>Nelumbonaceae</taxon>
        <taxon>Nelumbo</taxon>
    </lineage>
</organism>
<feature type="chain" id="PRO_5032476556" evidence="2">
    <location>
        <begin position="29"/>
        <end position="88"/>
    </location>
</feature>
<keyword evidence="2" id="KW-0732">Signal</keyword>
<feature type="signal peptide" evidence="2">
    <location>
        <begin position="1"/>
        <end position="28"/>
    </location>
</feature>
<keyword evidence="4" id="KW-1185">Reference proteome</keyword>
<evidence type="ECO:0000313" key="3">
    <source>
        <dbReference type="EMBL" id="DAD25002.1"/>
    </source>
</evidence>
<comment type="caution">
    <text evidence="3">The sequence shown here is derived from an EMBL/GenBank/DDBJ whole genome shotgun (WGS) entry which is preliminary data.</text>
</comment>
<evidence type="ECO:0000256" key="2">
    <source>
        <dbReference type="SAM" id="SignalP"/>
    </source>
</evidence>
<feature type="region of interest" description="Disordered" evidence="1">
    <location>
        <begin position="39"/>
        <end position="88"/>
    </location>
</feature>
<name>A0A822XYB3_NELNU</name>